<accession>A0ABN1A3T8</accession>
<comment type="caution">
    <text evidence="1">The sequence shown here is derived from an EMBL/GenBank/DDBJ whole genome shotgun (WGS) entry which is preliminary data.</text>
</comment>
<proteinExistence type="predicted"/>
<evidence type="ECO:0008006" key="3">
    <source>
        <dbReference type="Google" id="ProtNLM"/>
    </source>
</evidence>
<gene>
    <name evidence="1" type="ORF">GCM10009096_04440</name>
</gene>
<protein>
    <recommendedName>
        <fullName evidence="3">Flagellar protein FliT</fullName>
    </recommendedName>
</protein>
<evidence type="ECO:0000313" key="1">
    <source>
        <dbReference type="EMBL" id="GAA0466852.1"/>
    </source>
</evidence>
<organism evidence="1 2">
    <name type="scientific">Parasphingorhabdus litoris</name>
    <dbReference type="NCBI Taxonomy" id="394733"/>
    <lineage>
        <taxon>Bacteria</taxon>
        <taxon>Pseudomonadati</taxon>
        <taxon>Pseudomonadota</taxon>
        <taxon>Alphaproteobacteria</taxon>
        <taxon>Sphingomonadales</taxon>
        <taxon>Sphingomonadaceae</taxon>
        <taxon>Parasphingorhabdus</taxon>
    </lineage>
</organism>
<dbReference type="Proteomes" id="UP001500713">
    <property type="component" value="Unassembled WGS sequence"/>
</dbReference>
<reference evidence="1 2" key="1">
    <citation type="journal article" date="2019" name="Int. J. Syst. Evol. Microbiol.">
        <title>The Global Catalogue of Microorganisms (GCM) 10K type strain sequencing project: providing services to taxonomists for standard genome sequencing and annotation.</title>
        <authorList>
            <consortium name="The Broad Institute Genomics Platform"/>
            <consortium name="The Broad Institute Genome Sequencing Center for Infectious Disease"/>
            <person name="Wu L."/>
            <person name="Ma J."/>
        </authorList>
    </citation>
    <scope>NUCLEOTIDE SEQUENCE [LARGE SCALE GENOMIC DNA]</scope>
    <source>
        <strain evidence="1 2">JCM 14162</strain>
    </source>
</reference>
<evidence type="ECO:0000313" key="2">
    <source>
        <dbReference type="Proteomes" id="UP001500713"/>
    </source>
</evidence>
<dbReference type="EMBL" id="BAAAEM010000002">
    <property type="protein sequence ID" value="GAA0466852.1"/>
    <property type="molecule type" value="Genomic_DNA"/>
</dbReference>
<keyword evidence="2" id="KW-1185">Reference proteome</keyword>
<name>A0ABN1A3T8_9SPHN</name>
<sequence length="103" mass="11525">MKQIVETFRISQDMLFSALEGHDSDAIFQASQKLGQAAAQLGTIDADDIDQSLQPMISEADELMQASIYRLRFLRDHSSTRLQLLAGFRENQANTYSGSARSR</sequence>
<dbReference type="RefSeq" id="WP_229954010.1">
    <property type="nucleotide sequence ID" value="NZ_BAAAEM010000002.1"/>
</dbReference>